<keyword evidence="2" id="KW-0813">Transport</keyword>
<gene>
    <name evidence="10" type="ORF">D0U04_17330</name>
    <name evidence="9" type="ORF">DJ93_2855</name>
</gene>
<dbReference type="PANTHER" id="PTHR30561">
    <property type="entry name" value="SMR FAMILY PROTON-DEPENDENT DRUG EFFLUX TRANSPORTER SUGE"/>
    <property type="match status" value="1"/>
</dbReference>
<evidence type="ECO:0000256" key="4">
    <source>
        <dbReference type="ARBA" id="ARBA00022692"/>
    </source>
</evidence>
<evidence type="ECO:0000256" key="1">
    <source>
        <dbReference type="ARBA" id="ARBA00004651"/>
    </source>
</evidence>
<dbReference type="PATRIC" id="fig|1405.8.peg.2977"/>
<dbReference type="STRING" id="1405.B7492_02185"/>
<evidence type="ECO:0000256" key="3">
    <source>
        <dbReference type="ARBA" id="ARBA00022475"/>
    </source>
</evidence>
<dbReference type="Proteomes" id="UP000264294">
    <property type="component" value="Unassembled WGS sequence"/>
</dbReference>
<dbReference type="PANTHER" id="PTHR30561:SF1">
    <property type="entry name" value="MULTIDRUG TRANSPORTER EMRE"/>
    <property type="match status" value="1"/>
</dbReference>
<keyword evidence="12" id="KW-1185">Reference proteome</keyword>
<organism evidence="9 11">
    <name type="scientific">Bacillus clarus</name>
    <dbReference type="NCBI Taxonomy" id="2338372"/>
    <lineage>
        <taxon>Bacteria</taxon>
        <taxon>Bacillati</taxon>
        <taxon>Bacillota</taxon>
        <taxon>Bacilli</taxon>
        <taxon>Bacillales</taxon>
        <taxon>Bacillaceae</taxon>
        <taxon>Bacillus</taxon>
        <taxon>Bacillus cereus group</taxon>
    </lineage>
</organism>
<keyword evidence="5 8" id="KW-1133">Transmembrane helix</keyword>
<dbReference type="EMBL" id="JMQC01000008">
    <property type="protein sequence ID" value="KFM99980.1"/>
    <property type="molecule type" value="Genomic_DNA"/>
</dbReference>
<evidence type="ECO:0000313" key="10">
    <source>
        <dbReference type="EMBL" id="RFT65801.1"/>
    </source>
</evidence>
<dbReference type="InterPro" id="IPR045324">
    <property type="entry name" value="Small_multidrug_res"/>
</dbReference>
<evidence type="ECO:0000256" key="8">
    <source>
        <dbReference type="SAM" id="Phobius"/>
    </source>
</evidence>
<protein>
    <submittedName>
        <fullName evidence="10">QacE family quaternary ammonium compound efflux SMR transporter</fullName>
    </submittedName>
    <submittedName>
        <fullName evidence="9">Small Multidrug Resistance family protein</fullName>
    </submittedName>
</protein>
<dbReference type="RefSeq" id="WP_000263253.1">
    <property type="nucleotide sequence ID" value="NZ_JMQC01000008.1"/>
</dbReference>
<evidence type="ECO:0000256" key="2">
    <source>
        <dbReference type="ARBA" id="ARBA00022448"/>
    </source>
</evidence>
<comment type="subcellular location">
    <subcellularLocation>
        <location evidence="1 7">Cell membrane</location>
        <topology evidence="1 7">Multi-pass membrane protein</topology>
    </subcellularLocation>
</comment>
<dbReference type="InterPro" id="IPR037185">
    <property type="entry name" value="EmrE-like"/>
</dbReference>
<dbReference type="InterPro" id="IPR000390">
    <property type="entry name" value="Small_drug/metabolite_transptr"/>
</dbReference>
<proteinExistence type="inferred from homology"/>
<keyword evidence="6 8" id="KW-0472">Membrane</keyword>
<dbReference type="GO" id="GO:0005886">
    <property type="term" value="C:plasma membrane"/>
    <property type="evidence" value="ECO:0007669"/>
    <property type="project" value="UniProtKB-SubCell"/>
</dbReference>
<dbReference type="Gene3D" id="1.10.3730.20">
    <property type="match status" value="1"/>
</dbReference>
<evidence type="ECO:0000313" key="12">
    <source>
        <dbReference type="Proteomes" id="UP000264294"/>
    </source>
</evidence>
<evidence type="ECO:0000313" key="9">
    <source>
        <dbReference type="EMBL" id="KFM99980.1"/>
    </source>
</evidence>
<dbReference type="SUPFAM" id="SSF103481">
    <property type="entry name" value="Multidrug resistance efflux transporter EmrE"/>
    <property type="match status" value="1"/>
</dbReference>
<dbReference type="AlphaFoldDB" id="A0A090Z6K1"/>
<comment type="similarity">
    <text evidence="7">Belongs to the drug/metabolite transporter (DMT) superfamily. Small multidrug resistance (SMR) (TC 2.A.7.1) family.</text>
</comment>
<keyword evidence="4 7" id="KW-0812">Transmembrane</keyword>
<evidence type="ECO:0000256" key="7">
    <source>
        <dbReference type="RuleBase" id="RU003942"/>
    </source>
</evidence>
<keyword evidence="3" id="KW-1003">Cell membrane</keyword>
<feature type="transmembrane region" description="Helical" evidence="8">
    <location>
        <begin position="30"/>
        <end position="51"/>
    </location>
</feature>
<dbReference type="FunFam" id="1.10.3730.20:FF:000001">
    <property type="entry name" value="Quaternary ammonium compound resistance transporter SugE"/>
    <property type="match status" value="1"/>
</dbReference>
<dbReference type="Pfam" id="PF00893">
    <property type="entry name" value="Multi_Drug_Res"/>
    <property type="match status" value="1"/>
</dbReference>
<feature type="transmembrane region" description="Helical" evidence="8">
    <location>
        <begin position="85"/>
        <end position="103"/>
    </location>
</feature>
<dbReference type="GO" id="GO:0022857">
    <property type="term" value="F:transmembrane transporter activity"/>
    <property type="evidence" value="ECO:0007669"/>
    <property type="project" value="InterPro"/>
</dbReference>
<dbReference type="Proteomes" id="UP000029389">
    <property type="component" value="Unassembled WGS sequence"/>
</dbReference>
<dbReference type="EMBL" id="QVOD01000021">
    <property type="protein sequence ID" value="RFT65801.1"/>
    <property type="molecule type" value="Genomic_DNA"/>
</dbReference>
<sequence length="107" mass="11828">MVYWLLLLVTIIFEVAGTIAMKLSNGLTKFVPSVLIFVFYGICFSVFAIVVKKIHLSIAYAIWSGVGTLLITIISVYFFKEHISLFQAFCILFIVLGVIGLKVSSAS</sequence>
<evidence type="ECO:0000313" key="11">
    <source>
        <dbReference type="Proteomes" id="UP000029389"/>
    </source>
</evidence>
<reference evidence="10 12" key="2">
    <citation type="submission" date="2018-08" db="EMBL/GenBank/DDBJ databases">
        <title>Bacillus clarus sp. nov. strain PS00077A.</title>
        <authorList>
            <person name="Mendez Acevedo M."/>
            <person name="Carroll L."/>
            <person name="Mukherjee M."/>
            <person name="Wiedmann M."/>
            <person name="Kovac J."/>
        </authorList>
    </citation>
    <scope>NUCLEOTIDE SEQUENCE [LARGE SCALE GENOMIC DNA]</scope>
    <source>
        <strain evidence="10 12">PS00077A</strain>
    </source>
</reference>
<comment type="caution">
    <text evidence="9">The sequence shown here is derived from an EMBL/GenBank/DDBJ whole genome shotgun (WGS) entry which is preliminary data.</text>
</comment>
<name>A0A090Z6K1_9BACI</name>
<accession>A0A090Z6K1</accession>
<evidence type="ECO:0000256" key="5">
    <source>
        <dbReference type="ARBA" id="ARBA00022989"/>
    </source>
</evidence>
<feature type="transmembrane region" description="Helical" evidence="8">
    <location>
        <begin position="58"/>
        <end position="79"/>
    </location>
</feature>
<evidence type="ECO:0000256" key="6">
    <source>
        <dbReference type="ARBA" id="ARBA00023136"/>
    </source>
</evidence>
<reference evidence="9 11" key="1">
    <citation type="submission" date="2014-04" db="EMBL/GenBank/DDBJ databases">
        <authorList>
            <person name="Bishop-Lilly K.A."/>
            <person name="Broomall S.M."/>
            <person name="Chain P.S."/>
            <person name="Chertkov O."/>
            <person name="Coyne S.R."/>
            <person name="Daligault H.E."/>
            <person name="Davenport K.W."/>
            <person name="Erkkila T."/>
            <person name="Frey K.G."/>
            <person name="Gibbons H.S."/>
            <person name="Gu W."/>
            <person name="Jaissle J."/>
            <person name="Johnson S.L."/>
            <person name="Koroleva G.I."/>
            <person name="Ladner J.T."/>
            <person name="Lo C.-C."/>
            <person name="Minogue T.D."/>
            <person name="Munk C."/>
            <person name="Palacios G.F."/>
            <person name="Redden C.L."/>
            <person name="Rosenzweig C.N."/>
            <person name="Scholz M.B."/>
            <person name="Teshima H."/>
            <person name="Xu Y."/>
        </authorList>
    </citation>
    <scope>NUCLEOTIDE SEQUENCE [LARGE SCALE GENOMIC DNA]</scope>
    <source>
        <strain evidence="9 11">BHP</strain>
    </source>
</reference>